<dbReference type="Gene3D" id="2.30.29.30">
    <property type="entry name" value="Pleckstrin-homology domain (PH domain)/Phosphotyrosine-binding domain (PTB)"/>
    <property type="match status" value="1"/>
</dbReference>
<protein>
    <submittedName>
        <fullName evidence="3">Pleckstrin homology domain</fullName>
    </submittedName>
    <submittedName>
        <fullName evidence="4">Pleckstrin_homology domain</fullName>
    </submittedName>
</protein>
<dbReference type="Proteomes" id="UP001642409">
    <property type="component" value="Unassembled WGS sequence"/>
</dbReference>
<dbReference type="EMBL" id="CATOUU010000842">
    <property type="protein sequence ID" value="CAI9953857.1"/>
    <property type="molecule type" value="Genomic_DNA"/>
</dbReference>
<dbReference type="InterPro" id="IPR011993">
    <property type="entry name" value="PH-like_dom_sf"/>
</dbReference>
<gene>
    <name evidence="3" type="ORF">HINF_LOCUS41502</name>
    <name evidence="2" type="ORF">HINF_LOCUS4499</name>
    <name evidence="4" type="ORF">HINF_LOCUS59426</name>
    <name evidence="5" type="ORF">HINF_LOCUS70550</name>
</gene>
<evidence type="ECO:0000313" key="5">
    <source>
        <dbReference type="EMBL" id="CAL6100424.1"/>
    </source>
</evidence>
<proteinExistence type="predicted"/>
<evidence type="ECO:0000313" key="6">
    <source>
        <dbReference type="Proteomes" id="UP001642409"/>
    </source>
</evidence>
<comment type="caution">
    <text evidence="3">The sequence shown here is derived from an EMBL/GenBank/DDBJ whole genome shotgun (WGS) entry which is preliminary data.</text>
</comment>
<dbReference type="Pfam" id="PF00169">
    <property type="entry name" value="PH"/>
    <property type="match status" value="1"/>
</dbReference>
<organism evidence="3">
    <name type="scientific">Hexamita inflata</name>
    <dbReference type="NCBI Taxonomy" id="28002"/>
    <lineage>
        <taxon>Eukaryota</taxon>
        <taxon>Metamonada</taxon>
        <taxon>Diplomonadida</taxon>
        <taxon>Hexamitidae</taxon>
        <taxon>Hexamitinae</taxon>
        <taxon>Hexamita</taxon>
    </lineage>
</organism>
<keyword evidence="6" id="KW-1185">Reference proteome</keyword>
<dbReference type="EMBL" id="CAXDID020000530">
    <property type="protein sequence ID" value="CAL6100424.1"/>
    <property type="molecule type" value="Genomic_DNA"/>
</dbReference>
<dbReference type="EMBL" id="CAXDID020000341">
    <property type="protein sequence ID" value="CAL6079526.1"/>
    <property type="molecule type" value="Genomic_DNA"/>
</dbReference>
<dbReference type="SUPFAM" id="SSF50729">
    <property type="entry name" value="PH domain-like"/>
    <property type="match status" value="1"/>
</dbReference>
<accession>A0AA86QCS4</accession>
<dbReference type="SMART" id="SM00233">
    <property type="entry name" value="PH"/>
    <property type="match status" value="1"/>
</dbReference>
<dbReference type="EMBL" id="CATOUU010000112">
    <property type="protein sequence ID" value="CAI9916854.1"/>
    <property type="molecule type" value="Genomic_DNA"/>
</dbReference>
<sequence length="132" mass="15678">MLQKISQEQFVIKQQTVLKLGGIYRNFNSTRESTKINSQNRWDRRYLILTDRSLYWLEDKMSQVLKNSILIKDITKIQKISGLYLSQKFVFKLYTQDKNYIYSVGTQEQLDDWVILMQKVTGKIAEEESVTL</sequence>
<dbReference type="AlphaFoldDB" id="A0AA86QCS4"/>
<evidence type="ECO:0000313" key="3">
    <source>
        <dbReference type="EMBL" id="CAI9953857.1"/>
    </source>
</evidence>
<evidence type="ECO:0000313" key="4">
    <source>
        <dbReference type="EMBL" id="CAL6079526.1"/>
    </source>
</evidence>
<dbReference type="InterPro" id="IPR001849">
    <property type="entry name" value="PH_domain"/>
</dbReference>
<name>A0AA86QCS4_9EUKA</name>
<feature type="domain" description="PH" evidence="1">
    <location>
        <begin position="16"/>
        <end position="122"/>
    </location>
</feature>
<dbReference type="CDD" id="cd00821">
    <property type="entry name" value="PH"/>
    <property type="match status" value="1"/>
</dbReference>
<reference evidence="4 6" key="2">
    <citation type="submission" date="2024-07" db="EMBL/GenBank/DDBJ databases">
        <authorList>
            <person name="Akdeniz Z."/>
        </authorList>
    </citation>
    <scope>NUCLEOTIDE SEQUENCE [LARGE SCALE GENOMIC DNA]</scope>
</reference>
<evidence type="ECO:0000259" key="1">
    <source>
        <dbReference type="PROSITE" id="PS50003"/>
    </source>
</evidence>
<evidence type="ECO:0000313" key="2">
    <source>
        <dbReference type="EMBL" id="CAI9916854.1"/>
    </source>
</evidence>
<dbReference type="PROSITE" id="PS50003">
    <property type="entry name" value="PH_DOMAIN"/>
    <property type="match status" value="1"/>
</dbReference>
<reference evidence="3" key="1">
    <citation type="submission" date="2023-06" db="EMBL/GenBank/DDBJ databases">
        <authorList>
            <person name="Kurt Z."/>
        </authorList>
    </citation>
    <scope>NUCLEOTIDE SEQUENCE</scope>
</reference>